<proteinExistence type="predicted"/>
<keyword evidence="2" id="KW-1185">Reference proteome</keyword>
<dbReference type="Proteomes" id="UP000005239">
    <property type="component" value="Unassembled WGS sequence"/>
</dbReference>
<dbReference type="AlphaFoldDB" id="A0A2A6BH21"/>
<sequence length="890" mass="102736">MTAKKPSALDVFDYCQTIVIFLLLIITIPLASYVYSKLLFSRPFSESYTFKLIVFQGTTELLASVVYLFVFQLTSFEFMRGFYHSVQKLGLSTLLAALNTIIGYLALHSSLFVSLNRAKTMLFLRRNDVSFISYSLLTFFFSQNDFILFIISICLSFIVTIPVTIHYCTSISSYETIQIGDDSILVPYNFVTVTIWRTIASITSSVISVITLIMNIILCFLITRERKFINMTDLQKFNVEKGLVITSIVSFATYMLHFIDNQISVQFSVVFCGYAKWKFIGIKSVPRCIHTVCAEIDICSGKIEYNHNHSKYYFRRKFENYLISMFVFSFLRHRFETLDVFDYCQTIGISFCLIITIPIACYVYLKIIFAKPFSESYIFKLIQWSYRALEYCHVPYCLPTYQFLTDFIFFLVSIFLTTLLTLPSLLHYIFTTMKYIEIELGPEIILIPDADVTNEIFRTINNYISSVISVATLVVNILLCILITREKKFINTLEMQKFNVEKGLVITSIVSYITFLISIINSLISNHFNVLFCGYAQWLTQGIKAMAPFWCLIIFTPSVRYVLYRNRKSRTVTIIHAKTLSDGGCFTEMPSAIEVFDYCQTVFISLCLMLTNPMACYVYSKLVFVRPFAESYTFKLIVFNGTNELLNIIMYLFVFQLSSFSFMRNFYLSVQKNGLATLLAIINTLFGSLALHSSLFVALNRAKTMLFFHKNDSDLIFMLISLITSMCFTIPTVLHYCFTTMQYIEIDIEGQSLLIPDAIVTNEIFRTITTYINTTVSIATLVVNFVLCFLITHERKLITYAEKKRFKVERALAITSIVSYVTYMIYFINSLIAEHWNVLFSGYAQWLFQGIRSMTPFWCLMALTPSVRRLVYNAERTRTITAIQVNTLTA</sequence>
<accession>A0A2A6BH21</accession>
<evidence type="ECO:0000313" key="2">
    <source>
        <dbReference type="Proteomes" id="UP000005239"/>
    </source>
</evidence>
<name>A0A2A6BH21_PRIPA</name>
<protein>
    <submittedName>
        <fullName evidence="1">Uncharacterized protein</fullName>
    </submittedName>
</protein>
<accession>A0A8R1V011</accession>
<gene>
    <name evidence="1" type="primary">WBGene00281160</name>
</gene>
<dbReference type="EnsemblMetazoa" id="PPA42791.1">
    <property type="protein sequence ID" value="PPA42791.1"/>
    <property type="gene ID" value="WBGene00281160"/>
</dbReference>
<reference evidence="1" key="2">
    <citation type="submission" date="2022-06" db="UniProtKB">
        <authorList>
            <consortium name="EnsemblMetazoa"/>
        </authorList>
    </citation>
    <scope>IDENTIFICATION</scope>
    <source>
        <strain evidence="1">PS312</strain>
    </source>
</reference>
<organism evidence="1 2">
    <name type="scientific">Pristionchus pacificus</name>
    <name type="common">Parasitic nematode worm</name>
    <dbReference type="NCBI Taxonomy" id="54126"/>
    <lineage>
        <taxon>Eukaryota</taxon>
        <taxon>Metazoa</taxon>
        <taxon>Ecdysozoa</taxon>
        <taxon>Nematoda</taxon>
        <taxon>Chromadorea</taxon>
        <taxon>Rhabditida</taxon>
        <taxon>Rhabditina</taxon>
        <taxon>Diplogasteromorpha</taxon>
        <taxon>Diplogasteroidea</taxon>
        <taxon>Neodiplogasteridae</taxon>
        <taxon>Pristionchus</taxon>
    </lineage>
</organism>
<reference evidence="2" key="1">
    <citation type="journal article" date="2008" name="Nat. Genet.">
        <title>The Pristionchus pacificus genome provides a unique perspective on nematode lifestyle and parasitism.</title>
        <authorList>
            <person name="Dieterich C."/>
            <person name="Clifton S.W."/>
            <person name="Schuster L.N."/>
            <person name="Chinwalla A."/>
            <person name="Delehaunty K."/>
            <person name="Dinkelacker I."/>
            <person name="Fulton L."/>
            <person name="Fulton R."/>
            <person name="Godfrey J."/>
            <person name="Minx P."/>
            <person name="Mitreva M."/>
            <person name="Roeseler W."/>
            <person name="Tian H."/>
            <person name="Witte H."/>
            <person name="Yang S.P."/>
            <person name="Wilson R.K."/>
            <person name="Sommer R.J."/>
        </authorList>
    </citation>
    <scope>NUCLEOTIDE SEQUENCE [LARGE SCALE GENOMIC DNA]</scope>
    <source>
        <strain evidence="2">PS312</strain>
    </source>
</reference>
<evidence type="ECO:0000313" key="1">
    <source>
        <dbReference type="EnsemblMetazoa" id="PPA42791.1"/>
    </source>
</evidence>